<evidence type="ECO:0000256" key="1">
    <source>
        <dbReference type="SAM" id="MobiDB-lite"/>
    </source>
</evidence>
<keyword evidence="2" id="KW-0812">Transmembrane</keyword>
<evidence type="ECO:0000313" key="3">
    <source>
        <dbReference type="EMBL" id="RPD57408.1"/>
    </source>
</evidence>
<keyword evidence="4" id="KW-1185">Reference proteome</keyword>
<gene>
    <name evidence="3" type="ORF">L227DRAFT_230345</name>
</gene>
<feature type="transmembrane region" description="Helical" evidence="2">
    <location>
        <begin position="33"/>
        <end position="55"/>
    </location>
</feature>
<sequence>MLAEDPAALGVSTRLAWQGRRGRWSSKCRWRRLGVVAAVVLSASSSVVTIAGVTWSAGQVTRENRVKRFFLLSSSSSSMRTSSCHNFRVLVLQRRKSGRCRRRRPRGEQGHGGPNAEDKDDIAGPSRERR</sequence>
<keyword evidence="2" id="KW-1133">Transmembrane helix</keyword>
<dbReference type="AlphaFoldDB" id="A0A5C2S1W5"/>
<keyword evidence="2" id="KW-0472">Membrane</keyword>
<evidence type="ECO:0000313" key="4">
    <source>
        <dbReference type="Proteomes" id="UP000313359"/>
    </source>
</evidence>
<feature type="compositionally biased region" description="Basic residues" evidence="1">
    <location>
        <begin position="96"/>
        <end position="105"/>
    </location>
</feature>
<proteinExistence type="predicted"/>
<dbReference type="Proteomes" id="UP000313359">
    <property type="component" value="Unassembled WGS sequence"/>
</dbReference>
<organism evidence="3 4">
    <name type="scientific">Lentinus tigrinus ALCF2SS1-6</name>
    <dbReference type="NCBI Taxonomy" id="1328759"/>
    <lineage>
        <taxon>Eukaryota</taxon>
        <taxon>Fungi</taxon>
        <taxon>Dikarya</taxon>
        <taxon>Basidiomycota</taxon>
        <taxon>Agaricomycotina</taxon>
        <taxon>Agaricomycetes</taxon>
        <taxon>Polyporales</taxon>
        <taxon>Polyporaceae</taxon>
        <taxon>Lentinus</taxon>
    </lineage>
</organism>
<protein>
    <submittedName>
        <fullName evidence="3">Uncharacterized protein</fullName>
    </submittedName>
</protein>
<accession>A0A5C2S1W5</accession>
<feature type="region of interest" description="Disordered" evidence="1">
    <location>
        <begin position="96"/>
        <end position="130"/>
    </location>
</feature>
<evidence type="ECO:0000256" key="2">
    <source>
        <dbReference type="SAM" id="Phobius"/>
    </source>
</evidence>
<reference evidence="3" key="1">
    <citation type="journal article" date="2018" name="Genome Biol. Evol.">
        <title>Genomics and development of Lentinus tigrinus, a white-rot wood-decaying mushroom with dimorphic fruiting bodies.</title>
        <authorList>
            <person name="Wu B."/>
            <person name="Xu Z."/>
            <person name="Knudson A."/>
            <person name="Carlson A."/>
            <person name="Chen N."/>
            <person name="Kovaka S."/>
            <person name="LaButti K."/>
            <person name="Lipzen A."/>
            <person name="Pennachio C."/>
            <person name="Riley R."/>
            <person name="Schakwitz W."/>
            <person name="Umezawa K."/>
            <person name="Ohm R.A."/>
            <person name="Grigoriev I.V."/>
            <person name="Nagy L.G."/>
            <person name="Gibbons J."/>
            <person name="Hibbett D."/>
        </authorList>
    </citation>
    <scope>NUCLEOTIDE SEQUENCE [LARGE SCALE GENOMIC DNA]</scope>
    <source>
        <strain evidence="3">ALCF2SS1-6</strain>
    </source>
</reference>
<dbReference type="EMBL" id="ML122281">
    <property type="protein sequence ID" value="RPD57408.1"/>
    <property type="molecule type" value="Genomic_DNA"/>
</dbReference>
<name>A0A5C2S1W5_9APHY</name>